<feature type="domain" description="Adenylyl/Guanylyl and SMODS C-terminal sensor" evidence="11">
    <location>
        <begin position="344"/>
        <end position="428"/>
    </location>
</feature>
<proteinExistence type="predicted"/>
<evidence type="ECO:0000256" key="4">
    <source>
        <dbReference type="ARBA" id="ARBA00022741"/>
    </source>
</evidence>
<keyword evidence="2" id="KW-0548">Nucleotidyltransferase</keyword>
<dbReference type="Proteomes" id="UP001596410">
    <property type="component" value="Unassembled WGS sequence"/>
</dbReference>
<keyword evidence="6" id="KW-0460">Magnesium</keyword>
<dbReference type="InterPro" id="IPR040511">
    <property type="entry name" value="AGS_C"/>
</dbReference>
<evidence type="ECO:0000256" key="8">
    <source>
        <dbReference type="ARBA" id="ARBA00023118"/>
    </source>
</evidence>
<comment type="catalytic activity">
    <reaction evidence="10">
        <text>GTP + ATP = 3',3'-cGAMP + 2 diphosphate</text>
        <dbReference type="Rhea" id="RHEA:35647"/>
        <dbReference type="ChEBI" id="CHEBI:30616"/>
        <dbReference type="ChEBI" id="CHEBI:33019"/>
        <dbReference type="ChEBI" id="CHEBI:37565"/>
        <dbReference type="ChEBI" id="CHEBI:71501"/>
    </reaction>
    <physiologicalReaction direction="left-to-right" evidence="10">
        <dbReference type="Rhea" id="RHEA:35648"/>
    </physiologicalReaction>
</comment>
<evidence type="ECO:0000313" key="14">
    <source>
        <dbReference type="Proteomes" id="UP001596410"/>
    </source>
</evidence>
<keyword evidence="8" id="KW-0051">Antiviral defense</keyword>
<keyword evidence="3" id="KW-0479">Metal-binding</keyword>
<protein>
    <recommendedName>
        <fullName evidence="9">Cyclic GMP-AMP synthase</fullName>
    </recommendedName>
</protein>
<evidence type="ECO:0000256" key="7">
    <source>
        <dbReference type="ARBA" id="ARBA00023080"/>
    </source>
</evidence>
<dbReference type="Pfam" id="PF18134">
    <property type="entry name" value="AGS_C"/>
    <property type="match status" value="1"/>
</dbReference>
<evidence type="ECO:0000256" key="5">
    <source>
        <dbReference type="ARBA" id="ARBA00022840"/>
    </source>
</evidence>
<reference evidence="14" key="1">
    <citation type="journal article" date="2019" name="Int. J. Syst. Evol. Microbiol.">
        <title>The Global Catalogue of Microorganisms (GCM) 10K type strain sequencing project: providing services to taxonomists for standard genome sequencing and annotation.</title>
        <authorList>
            <consortium name="The Broad Institute Genomics Platform"/>
            <consortium name="The Broad Institute Genome Sequencing Center for Infectious Disease"/>
            <person name="Wu L."/>
            <person name="Ma J."/>
        </authorList>
    </citation>
    <scope>NUCLEOTIDE SEQUENCE [LARGE SCALE GENOMIC DNA]</scope>
    <source>
        <strain evidence="14">CGMCC 4.1621</strain>
    </source>
</reference>
<name>A0ABW2EII7_9BACI</name>
<accession>A0ABW2EII7</accession>
<keyword evidence="4" id="KW-0547">Nucleotide-binding</keyword>
<evidence type="ECO:0000313" key="13">
    <source>
        <dbReference type="EMBL" id="MFC7061042.1"/>
    </source>
</evidence>
<keyword evidence="14" id="KW-1185">Reference proteome</keyword>
<keyword evidence="7" id="KW-0546">Nucleotide metabolism</keyword>
<organism evidence="13 14">
    <name type="scientific">Halobacillus seohaensis</name>
    <dbReference type="NCBI Taxonomy" id="447421"/>
    <lineage>
        <taxon>Bacteria</taxon>
        <taxon>Bacillati</taxon>
        <taxon>Bacillota</taxon>
        <taxon>Bacilli</taxon>
        <taxon>Bacillales</taxon>
        <taxon>Bacillaceae</taxon>
        <taxon>Halobacillus</taxon>
    </lineage>
</organism>
<dbReference type="Pfam" id="PF21654">
    <property type="entry name" value="DncV-like_NTFase"/>
    <property type="match status" value="1"/>
</dbReference>
<comment type="caution">
    <text evidence="13">The sequence shown here is derived from an EMBL/GenBank/DDBJ whole genome shotgun (WGS) entry which is preliminary data.</text>
</comment>
<evidence type="ECO:0000256" key="9">
    <source>
        <dbReference type="ARBA" id="ARBA00044145"/>
    </source>
</evidence>
<dbReference type="EMBL" id="JBHSZV010000011">
    <property type="protein sequence ID" value="MFC7061042.1"/>
    <property type="molecule type" value="Genomic_DNA"/>
</dbReference>
<dbReference type="CDD" id="cd05400">
    <property type="entry name" value="NT_2-5OAS_ClassI-CCAase"/>
    <property type="match status" value="1"/>
</dbReference>
<evidence type="ECO:0000256" key="2">
    <source>
        <dbReference type="ARBA" id="ARBA00022695"/>
    </source>
</evidence>
<evidence type="ECO:0000256" key="1">
    <source>
        <dbReference type="ARBA" id="ARBA00022679"/>
    </source>
</evidence>
<evidence type="ECO:0000256" key="10">
    <source>
        <dbReference type="ARBA" id="ARBA00048304"/>
    </source>
</evidence>
<evidence type="ECO:0000256" key="3">
    <source>
        <dbReference type="ARBA" id="ARBA00022723"/>
    </source>
</evidence>
<evidence type="ECO:0000259" key="11">
    <source>
        <dbReference type="Pfam" id="PF18134"/>
    </source>
</evidence>
<feature type="domain" description="Cyclic GMP-AMP synthase DncV-like nucleotidyltransferase" evidence="12">
    <location>
        <begin position="58"/>
        <end position="136"/>
    </location>
</feature>
<keyword evidence="1" id="KW-0808">Transferase</keyword>
<keyword evidence="5" id="KW-0067">ATP-binding</keyword>
<evidence type="ECO:0000256" key="6">
    <source>
        <dbReference type="ARBA" id="ARBA00022842"/>
    </source>
</evidence>
<gene>
    <name evidence="13" type="ORF">ACFQIC_04065</name>
</gene>
<dbReference type="RefSeq" id="WP_204708866.1">
    <property type="nucleotide sequence ID" value="NZ_JBHSZV010000011.1"/>
</dbReference>
<evidence type="ECO:0000259" key="12">
    <source>
        <dbReference type="Pfam" id="PF21654"/>
    </source>
</evidence>
<dbReference type="InterPro" id="IPR006116">
    <property type="entry name" value="NT_2-5OAS_ClassI-CCAase"/>
</dbReference>
<dbReference type="InterPro" id="IPR048445">
    <property type="entry name" value="DncV-like_NTFase"/>
</dbReference>
<sequence>MFDLNSKFKTFYEDHIRLSEDEIRSLREKKKLNVDRLKEGLKEYNEENDTSYSVVEDHEQGSVAMRSVIQHEENEYDIDVAVVFDKDSIPEGTRKVKAIIEDALKRKVPTKASPKAKTNAITVEYASGYHIDFAVYRRDWNIFQTEYEYEHCGSEWRERHPKAINEWFQRENDQSTNNIRKVVRLLKAYCKKNSGWLMPGGLMLSILTAEQIQNYERLDRTFYETAKAIKQRLEIHQDIRTPPNFRQSIIYKEKDKQKVKNLYSRLKKALEKLEVLFDANCDEDKATDAWAEFFEHSFWNGNIQKGFSEAADTLRDTKPALLDVETMVYVHREKPVALSEFPGKLPKDCRLEFRAFPRSPYSHIKWIINNYGDEAGEDRNRHTLLNKFITTHKRQEEYTKYRGSHTMTCQIHEGSRVVAQRVIRINVQ</sequence>